<reference evidence="2" key="2">
    <citation type="submission" date="2020-11" db="EMBL/GenBank/DDBJ databases">
        <authorList>
            <consortium name="DOE Joint Genome Institute"/>
            <person name="Kuo A."/>
            <person name="Miyauchi S."/>
            <person name="Kiss E."/>
            <person name="Drula E."/>
            <person name="Kohler A."/>
            <person name="Sanchez-Garcia M."/>
            <person name="Andreopoulos B."/>
            <person name="Barry K.W."/>
            <person name="Bonito G."/>
            <person name="Buee M."/>
            <person name="Carver A."/>
            <person name="Chen C."/>
            <person name="Cichocki N."/>
            <person name="Clum A."/>
            <person name="Culley D."/>
            <person name="Crous P.W."/>
            <person name="Fauchery L."/>
            <person name="Girlanda M."/>
            <person name="Hayes R."/>
            <person name="Keri Z."/>
            <person name="Labutti K."/>
            <person name="Lipzen A."/>
            <person name="Lombard V."/>
            <person name="Magnuson J."/>
            <person name="Maillard F."/>
            <person name="Morin E."/>
            <person name="Murat C."/>
            <person name="Nolan M."/>
            <person name="Ohm R."/>
            <person name="Pangilinan J."/>
            <person name="Pereira M."/>
            <person name="Perotto S."/>
            <person name="Peter M."/>
            <person name="Riley R."/>
            <person name="Sitrit Y."/>
            <person name="Stielow B."/>
            <person name="Szollosi G."/>
            <person name="Zifcakova L."/>
            <person name="Stursova M."/>
            <person name="Spatafora J.W."/>
            <person name="Tedersoo L."/>
            <person name="Vaario L.-M."/>
            <person name="Yamada A."/>
            <person name="Yan M."/>
            <person name="Wang P."/>
            <person name="Xu J."/>
            <person name="Bruns T."/>
            <person name="Baldrian P."/>
            <person name="Vilgalys R."/>
            <person name="Henrissat B."/>
            <person name="Grigoriev I.V."/>
            <person name="Hibbett D."/>
            <person name="Nagy L.G."/>
            <person name="Martin F.M."/>
        </authorList>
    </citation>
    <scope>NUCLEOTIDE SEQUENCE</scope>
    <source>
        <strain evidence="2">UH-Tt-Lm1</strain>
    </source>
</reference>
<name>A0A9P6H985_9AGAM</name>
<feature type="compositionally biased region" description="Polar residues" evidence="1">
    <location>
        <begin position="137"/>
        <end position="160"/>
    </location>
</feature>
<dbReference type="Proteomes" id="UP000736335">
    <property type="component" value="Unassembled WGS sequence"/>
</dbReference>
<reference evidence="2" key="1">
    <citation type="journal article" date="2020" name="Nat. Commun.">
        <title>Large-scale genome sequencing of mycorrhizal fungi provides insights into the early evolution of symbiotic traits.</title>
        <authorList>
            <person name="Miyauchi S."/>
            <person name="Kiss E."/>
            <person name="Kuo A."/>
            <person name="Drula E."/>
            <person name="Kohler A."/>
            <person name="Sanchez-Garcia M."/>
            <person name="Morin E."/>
            <person name="Andreopoulos B."/>
            <person name="Barry K.W."/>
            <person name="Bonito G."/>
            <person name="Buee M."/>
            <person name="Carver A."/>
            <person name="Chen C."/>
            <person name="Cichocki N."/>
            <person name="Clum A."/>
            <person name="Culley D."/>
            <person name="Crous P.W."/>
            <person name="Fauchery L."/>
            <person name="Girlanda M."/>
            <person name="Hayes R.D."/>
            <person name="Keri Z."/>
            <person name="LaButti K."/>
            <person name="Lipzen A."/>
            <person name="Lombard V."/>
            <person name="Magnuson J."/>
            <person name="Maillard F."/>
            <person name="Murat C."/>
            <person name="Nolan M."/>
            <person name="Ohm R.A."/>
            <person name="Pangilinan J."/>
            <person name="Pereira M.F."/>
            <person name="Perotto S."/>
            <person name="Peter M."/>
            <person name="Pfister S."/>
            <person name="Riley R."/>
            <person name="Sitrit Y."/>
            <person name="Stielow J.B."/>
            <person name="Szollosi G."/>
            <person name="Zifcakova L."/>
            <person name="Stursova M."/>
            <person name="Spatafora J.W."/>
            <person name="Tedersoo L."/>
            <person name="Vaario L.M."/>
            <person name="Yamada A."/>
            <person name="Yan M."/>
            <person name="Wang P."/>
            <person name="Xu J."/>
            <person name="Bruns T."/>
            <person name="Baldrian P."/>
            <person name="Vilgalys R."/>
            <person name="Dunand C."/>
            <person name="Henrissat B."/>
            <person name="Grigoriev I.V."/>
            <person name="Hibbett D."/>
            <person name="Nagy L.G."/>
            <person name="Martin F.M."/>
        </authorList>
    </citation>
    <scope>NUCLEOTIDE SEQUENCE</scope>
    <source>
        <strain evidence="2">UH-Tt-Lm1</strain>
    </source>
</reference>
<feature type="region of interest" description="Disordered" evidence="1">
    <location>
        <begin position="137"/>
        <end position="217"/>
    </location>
</feature>
<evidence type="ECO:0000256" key="1">
    <source>
        <dbReference type="SAM" id="MobiDB-lite"/>
    </source>
</evidence>
<evidence type="ECO:0000313" key="2">
    <source>
        <dbReference type="EMBL" id="KAF9782075.1"/>
    </source>
</evidence>
<keyword evidence="3" id="KW-1185">Reference proteome</keyword>
<dbReference type="InterPro" id="IPR053729">
    <property type="entry name" value="MAD2L1BP_domain_sf"/>
</dbReference>
<organism evidence="2 3">
    <name type="scientific">Thelephora terrestris</name>
    <dbReference type="NCBI Taxonomy" id="56493"/>
    <lineage>
        <taxon>Eukaryota</taxon>
        <taxon>Fungi</taxon>
        <taxon>Dikarya</taxon>
        <taxon>Basidiomycota</taxon>
        <taxon>Agaricomycotina</taxon>
        <taxon>Agaricomycetes</taxon>
        <taxon>Thelephorales</taxon>
        <taxon>Thelephoraceae</taxon>
        <taxon>Thelephora</taxon>
    </lineage>
</organism>
<comment type="caution">
    <text evidence="2">The sequence shown here is derived from an EMBL/GenBank/DDBJ whole genome shotgun (WGS) entry which is preliminary data.</text>
</comment>
<dbReference type="Gene3D" id="3.30.900.20">
    <property type="match status" value="1"/>
</dbReference>
<sequence length="348" mass="38105">MTAKSTVPTIVHLDEQRSISGFVAAGLTAATIQHILFLKNQIPFPVAQLGRLPIPPNSKASKKRVDLLDAVDALSCHLHSTFSALYSSLAHSPLKYPHRSGHARVHLLILLGPSLFRPRSRILLTIDGLKIQTQSYETETGGSTHSENENRCYNTSSTLNRVRRLDQARSPLSSLPPTATNPGRESDSFSSKHAENSTSSDPTKSPDSSPSSDETFKDHLEEQRVLTAAERLLSRSLAITCAEDGVTLNAELEPTQTHVLIQAPRGFHHSSWTPRQNMSHGLDSLLTGLRSHAVAAKKERASVKTDEIVIYCEYPKVSVAPEGDLENVEAGDLIWWSWDGKIVGFGDP</sequence>
<feature type="compositionally biased region" description="Basic and acidic residues" evidence="1">
    <location>
        <begin position="184"/>
        <end position="195"/>
    </location>
</feature>
<protein>
    <submittedName>
        <fullName evidence="2">Uncharacterized protein</fullName>
    </submittedName>
</protein>
<accession>A0A9P6H985</accession>
<dbReference type="EMBL" id="WIUZ02000012">
    <property type="protein sequence ID" value="KAF9782075.1"/>
    <property type="molecule type" value="Genomic_DNA"/>
</dbReference>
<dbReference type="OrthoDB" id="2387165at2759"/>
<evidence type="ECO:0000313" key="3">
    <source>
        <dbReference type="Proteomes" id="UP000736335"/>
    </source>
</evidence>
<gene>
    <name evidence="2" type="ORF">BJ322DRAFT_1010104</name>
</gene>
<feature type="compositionally biased region" description="Low complexity" evidence="1">
    <location>
        <begin position="197"/>
        <end position="213"/>
    </location>
</feature>
<dbReference type="AlphaFoldDB" id="A0A9P6H985"/>
<feature type="compositionally biased region" description="Polar residues" evidence="1">
    <location>
        <begin position="170"/>
        <end position="183"/>
    </location>
</feature>
<proteinExistence type="predicted"/>